<dbReference type="Proteomes" id="UP000322499">
    <property type="component" value="Unassembled WGS sequence"/>
</dbReference>
<evidence type="ECO:0000256" key="1">
    <source>
        <dbReference type="SAM" id="MobiDB-lite"/>
    </source>
</evidence>
<dbReference type="EMBL" id="VNHW01000003">
    <property type="protein sequence ID" value="TYP88988.1"/>
    <property type="molecule type" value="Genomic_DNA"/>
</dbReference>
<dbReference type="Pfam" id="PF14016">
    <property type="entry name" value="DUF4232"/>
    <property type="match status" value="1"/>
</dbReference>
<evidence type="ECO:0000259" key="2">
    <source>
        <dbReference type="Pfam" id="PF14016"/>
    </source>
</evidence>
<comment type="caution">
    <text evidence="3">The sequence shown here is derived from an EMBL/GenBank/DDBJ whole genome shotgun (WGS) entry which is preliminary data.</text>
</comment>
<feature type="region of interest" description="Disordered" evidence="1">
    <location>
        <begin position="1"/>
        <end position="23"/>
    </location>
</feature>
<dbReference type="RefSeq" id="WP_166532207.1">
    <property type="nucleotide sequence ID" value="NZ_VNHW01000003.1"/>
</dbReference>
<feature type="region of interest" description="Disordered" evidence="1">
    <location>
        <begin position="39"/>
        <end position="100"/>
    </location>
</feature>
<organism evidence="3 4">
    <name type="scientific">Blastococcus xanthinilyticus</name>
    <dbReference type="NCBI Taxonomy" id="1564164"/>
    <lineage>
        <taxon>Bacteria</taxon>
        <taxon>Bacillati</taxon>
        <taxon>Actinomycetota</taxon>
        <taxon>Actinomycetes</taxon>
        <taxon>Geodermatophilales</taxon>
        <taxon>Geodermatophilaceae</taxon>
        <taxon>Blastococcus</taxon>
    </lineage>
</organism>
<reference evidence="3 4" key="1">
    <citation type="submission" date="2019-07" db="EMBL/GenBank/DDBJ databases">
        <title>Genomic Encyclopedia of Archaeal and Bacterial Type Strains, Phase II (KMG-II): from individual species to whole genera.</title>
        <authorList>
            <person name="Goeker M."/>
        </authorList>
    </citation>
    <scope>NUCLEOTIDE SEQUENCE [LARGE SCALE GENOMIC DNA]</scope>
    <source>
        <strain evidence="3 4">DSM 46842</strain>
    </source>
</reference>
<evidence type="ECO:0000313" key="3">
    <source>
        <dbReference type="EMBL" id="TYP88988.1"/>
    </source>
</evidence>
<protein>
    <submittedName>
        <fullName evidence="3">Uncharacterized protein DUF4232</fullName>
    </submittedName>
</protein>
<sequence>MTDAVPMTEPAARKSADATGRPRAAGAVLALVLLGSSACSSDDASAGPATGSDPAATTSVPAAGGTGNTPDPRPSTAPGGSGSDGGTGTGGADPGRCSTSALTAGLTSGAAGAGQRSATLTLTNVSGSACRVEGYGGVGLLDGSGRPLPTDQVRVPTPAPGLVTVAPGAAVVSQLQWSVVPGDGDAASGECQPSPATLTVIPPDETDAVTVAWSLGPVCEGGTIRQQAYTTK</sequence>
<proteinExistence type="predicted"/>
<feature type="compositionally biased region" description="Gly residues" evidence="1">
    <location>
        <begin position="79"/>
        <end position="93"/>
    </location>
</feature>
<evidence type="ECO:0000313" key="4">
    <source>
        <dbReference type="Proteomes" id="UP000322499"/>
    </source>
</evidence>
<accession>A0A5S5D153</accession>
<dbReference type="InterPro" id="IPR025326">
    <property type="entry name" value="DUF4232"/>
</dbReference>
<keyword evidence="4" id="KW-1185">Reference proteome</keyword>
<dbReference type="AlphaFoldDB" id="A0A5S5D153"/>
<name>A0A5S5D153_9ACTN</name>
<gene>
    <name evidence="3" type="ORF">BD833_103144</name>
</gene>
<feature type="domain" description="DUF4232" evidence="2">
    <location>
        <begin position="97"/>
        <end position="227"/>
    </location>
</feature>